<reference evidence="1" key="1">
    <citation type="submission" date="2020-08" db="EMBL/GenBank/DDBJ databases">
        <title>Multicomponent nature underlies the extraordinary mechanical properties of spider dragline silk.</title>
        <authorList>
            <person name="Kono N."/>
            <person name="Nakamura H."/>
            <person name="Mori M."/>
            <person name="Yoshida Y."/>
            <person name="Ohtoshi R."/>
            <person name="Malay A.D."/>
            <person name="Moran D.A.P."/>
            <person name="Tomita M."/>
            <person name="Numata K."/>
            <person name="Arakawa K."/>
        </authorList>
    </citation>
    <scope>NUCLEOTIDE SEQUENCE</scope>
</reference>
<keyword evidence="2" id="KW-1185">Reference proteome</keyword>
<dbReference type="EMBL" id="BMAW01010357">
    <property type="protein sequence ID" value="GFT18473.1"/>
    <property type="molecule type" value="Genomic_DNA"/>
</dbReference>
<organism evidence="1 2">
    <name type="scientific">Nephila pilipes</name>
    <name type="common">Giant wood spider</name>
    <name type="synonym">Nephila maculata</name>
    <dbReference type="NCBI Taxonomy" id="299642"/>
    <lineage>
        <taxon>Eukaryota</taxon>
        <taxon>Metazoa</taxon>
        <taxon>Ecdysozoa</taxon>
        <taxon>Arthropoda</taxon>
        <taxon>Chelicerata</taxon>
        <taxon>Arachnida</taxon>
        <taxon>Araneae</taxon>
        <taxon>Araneomorphae</taxon>
        <taxon>Entelegynae</taxon>
        <taxon>Araneoidea</taxon>
        <taxon>Nephilidae</taxon>
        <taxon>Nephila</taxon>
    </lineage>
</organism>
<accession>A0A8X6NKL9</accession>
<name>A0A8X6NKL9_NEPPI</name>
<dbReference type="AlphaFoldDB" id="A0A8X6NKL9"/>
<gene>
    <name evidence="1" type="primary">NCL1_25947</name>
    <name evidence="1" type="ORF">NPIL_643341</name>
</gene>
<sequence length="213" mass="21625">MWVGEYRVFGALSESLVLCQSLGGWASTESASLGWASTEDGFRLFISVEKFNSYIIDVMLGFRDFTKDFIAWKCTRTTVTNCIIKNVVFFCAALAAVSASLIGAPLVNTGVSARAQTQDALGNYAFQYNIVDGATGSLNSRAEVGKVGIAAGPIAVAAPAIAAPLTLVAPSAIGGVIGYGAAPLAVGGVLGHGATLGLGYGAGILGAGIGKLI</sequence>
<evidence type="ECO:0000313" key="1">
    <source>
        <dbReference type="EMBL" id="GFT18473.1"/>
    </source>
</evidence>
<proteinExistence type="predicted"/>
<protein>
    <submittedName>
        <fullName evidence="1">Uncharacterized protein</fullName>
    </submittedName>
</protein>
<comment type="caution">
    <text evidence="1">The sequence shown here is derived from an EMBL/GenBank/DDBJ whole genome shotgun (WGS) entry which is preliminary data.</text>
</comment>
<dbReference type="Proteomes" id="UP000887013">
    <property type="component" value="Unassembled WGS sequence"/>
</dbReference>
<evidence type="ECO:0000313" key="2">
    <source>
        <dbReference type="Proteomes" id="UP000887013"/>
    </source>
</evidence>